<evidence type="ECO:0000313" key="2">
    <source>
        <dbReference type="Proteomes" id="UP001196980"/>
    </source>
</evidence>
<comment type="caution">
    <text evidence="1">The sequence shown here is derived from an EMBL/GenBank/DDBJ whole genome shotgun (WGS) entry which is preliminary data.</text>
</comment>
<accession>A0ABS6S191</accession>
<reference evidence="1 2" key="1">
    <citation type="journal article" date="2020" name="J Geophys Res Biogeosci">
        <title>Magnetotaxis as an Adaptation to Enable Bacterial Shuttling of Microbial Sulfur and Sulfur Cycling Across Aquatic Oxic#Anoxic Interfaces.</title>
        <authorList>
            <person name="Li J."/>
            <person name="Liu P."/>
            <person name="Wang J."/>
            <person name="Roberts A.P."/>
            <person name="Pan Y."/>
        </authorList>
    </citation>
    <scope>NUCLEOTIDE SEQUENCE [LARGE SCALE GENOMIC DNA]</scope>
    <source>
        <strain evidence="1 2">MYR-1_YQ</strain>
    </source>
</reference>
<protein>
    <submittedName>
        <fullName evidence="1">Uncharacterized protein</fullName>
    </submittedName>
</protein>
<sequence>MVTTVMAAKLPRNTEPVCMMLLGPSGWGKTEMMRPILNWRGVGIDLDTITPKALASGAPGGPDRSLLCKSDRRCLVIKDFTTILSRPEIHESFFGTIRSAYDNSFTKYSGATSTSLDIRARFTLLAGMIPKVYTYLERDQDRGYRYLLVWCRRSHSDDYLTLVQDMINDKFSTLTSWRDSIKTRVRSAFRTLFATYNIGPEDPPQQDPHEPDAMFHTRVTNYQEEYDAHVHRIVWPSVTLTPDYRSWVKSATRILSYVRLGSGDPIQTEADMPSYSGKSERPAPFRAQKQLNTLVQMRAVADNRTSTSASDIAFCRAICRDTLPPGRILILDRIYQAQKAGSPLSLVTLPVKIQRSATYVQTVVAHLSRTGLLDIHEDTGTVEFSAGVLEDLERSTLLEKKNDLSAFEA</sequence>
<gene>
    <name evidence="1" type="ORF">HWQ67_13580</name>
</gene>
<dbReference type="Proteomes" id="UP001196980">
    <property type="component" value="Unassembled WGS sequence"/>
</dbReference>
<organism evidence="1 2">
    <name type="scientific">Candidatus Magnetobacterium casense</name>
    <dbReference type="NCBI Taxonomy" id="1455061"/>
    <lineage>
        <taxon>Bacteria</taxon>
        <taxon>Pseudomonadati</taxon>
        <taxon>Nitrospirota</taxon>
        <taxon>Thermodesulfovibrionia</taxon>
        <taxon>Thermodesulfovibrionales</taxon>
        <taxon>Candidatus Magnetobacteriaceae</taxon>
        <taxon>Candidatus Magnetobacterium</taxon>
    </lineage>
</organism>
<dbReference type="RefSeq" id="WP_218253231.1">
    <property type="nucleotide sequence ID" value="NZ_JABXWD010000295.1"/>
</dbReference>
<evidence type="ECO:0000313" key="1">
    <source>
        <dbReference type="EMBL" id="MBV6342615.1"/>
    </source>
</evidence>
<name>A0ABS6S191_9BACT</name>
<dbReference type="EMBL" id="JABXWD010000295">
    <property type="protein sequence ID" value="MBV6342615.1"/>
    <property type="molecule type" value="Genomic_DNA"/>
</dbReference>
<keyword evidence="2" id="KW-1185">Reference proteome</keyword>
<proteinExistence type="predicted"/>